<protein>
    <submittedName>
        <fullName evidence="2">Uncharacterized protein</fullName>
    </submittedName>
</protein>
<evidence type="ECO:0000256" key="1">
    <source>
        <dbReference type="SAM" id="SignalP"/>
    </source>
</evidence>
<sequence>MKFLVLVLVAMKVSSQALTPAHCNDLKGLKSPFRGHGCMSKACSTHTCYFTNGSGGAPKPAEWKCPENTSLACMPPQGTFGICNCQCVSAAYPAGCVPF</sequence>
<accession>A0A1Y2F5E1</accession>
<proteinExistence type="predicted"/>
<evidence type="ECO:0000313" key="3">
    <source>
        <dbReference type="Proteomes" id="UP000193685"/>
    </source>
</evidence>
<comment type="caution">
    <text evidence="2">The sequence shown here is derived from an EMBL/GenBank/DDBJ whole genome shotgun (WGS) entry which is preliminary data.</text>
</comment>
<feature type="signal peptide" evidence="1">
    <location>
        <begin position="1"/>
        <end position="17"/>
    </location>
</feature>
<dbReference type="GeneID" id="63786402"/>
<name>A0A1Y2F5E1_PROLT</name>
<evidence type="ECO:0000313" key="2">
    <source>
        <dbReference type="EMBL" id="ORY79079.1"/>
    </source>
</evidence>
<keyword evidence="3" id="KW-1185">Reference proteome</keyword>
<organism evidence="2 3">
    <name type="scientific">Protomyces lactucae-debilis</name>
    <dbReference type="NCBI Taxonomy" id="2754530"/>
    <lineage>
        <taxon>Eukaryota</taxon>
        <taxon>Fungi</taxon>
        <taxon>Dikarya</taxon>
        <taxon>Ascomycota</taxon>
        <taxon>Taphrinomycotina</taxon>
        <taxon>Taphrinomycetes</taxon>
        <taxon>Taphrinales</taxon>
        <taxon>Protomycetaceae</taxon>
        <taxon>Protomyces</taxon>
    </lineage>
</organism>
<dbReference type="AlphaFoldDB" id="A0A1Y2F5E1"/>
<dbReference type="EMBL" id="MCFI01000016">
    <property type="protein sequence ID" value="ORY79079.1"/>
    <property type="molecule type" value="Genomic_DNA"/>
</dbReference>
<keyword evidence="1" id="KW-0732">Signal</keyword>
<dbReference type="Proteomes" id="UP000193685">
    <property type="component" value="Unassembled WGS sequence"/>
</dbReference>
<feature type="chain" id="PRO_5012056335" evidence="1">
    <location>
        <begin position="18"/>
        <end position="99"/>
    </location>
</feature>
<reference evidence="2 3" key="1">
    <citation type="submission" date="2016-07" db="EMBL/GenBank/DDBJ databases">
        <title>Pervasive Adenine N6-methylation of Active Genes in Fungi.</title>
        <authorList>
            <consortium name="DOE Joint Genome Institute"/>
            <person name="Mondo S.J."/>
            <person name="Dannebaum R.O."/>
            <person name="Kuo R.C."/>
            <person name="Labutti K."/>
            <person name="Haridas S."/>
            <person name="Kuo A."/>
            <person name="Salamov A."/>
            <person name="Ahrendt S.R."/>
            <person name="Lipzen A."/>
            <person name="Sullivan W."/>
            <person name="Andreopoulos W.B."/>
            <person name="Clum A."/>
            <person name="Lindquist E."/>
            <person name="Daum C."/>
            <person name="Ramamoorthy G.K."/>
            <person name="Gryganskyi A."/>
            <person name="Culley D."/>
            <person name="Magnuson J.K."/>
            <person name="James T.Y."/>
            <person name="O'Malley M.A."/>
            <person name="Stajich J.E."/>
            <person name="Spatafora J.W."/>
            <person name="Visel A."/>
            <person name="Grigoriev I.V."/>
        </authorList>
    </citation>
    <scope>NUCLEOTIDE SEQUENCE [LARGE SCALE GENOMIC DNA]</scope>
    <source>
        <strain evidence="2 3">12-1054</strain>
    </source>
</reference>
<gene>
    <name evidence="2" type="ORF">BCR37DRAFT_382071</name>
</gene>
<dbReference type="RefSeq" id="XP_040723711.1">
    <property type="nucleotide sequence ID" value="XM_040869803.1"/>
</dbReference>